<evidence type="ECO:0000256" key="1">
    <source>
        <dbReference type="ARBA" id="ARBA00022801"/>
    </source>
</evidence>
<accession>A0A160T430</accession>
<dbReference type="PROSITE" id="PS00141">
    <property type="entry name" value="ASP_PROTEASE"/>
    <property type="match status" value="1"/>
</dbReference>
<keyword evidence="4" id="KW-1185">Reference proteome</keyword>
<dbReference type="InterPro" id="IPR018061">
    <property type="entry name" value="Retropepsins"/>
</dbReference>
<dbReference type="RefSeq" id="WP_095043853.1">
    <property type="nucleotide sequence ID" value="NZ_LN890655.1"/>
</dbReference>
<gene>
    <name evidence="3" type="ORF">CFX0092_A2654</name>
</gene>
<proteinExistence type="predicted"/>
<evidence type="ECO:0000313" key="4">
    <source>
        <dbReference type="Proteomes" id="UP000215027"/>
    </source>
</evidence>
<dbReference type="Proteomes" id="UP000215027">
    <property type="component" value="Chromosome I"/>
</dbReference>
<dbReference type="OrthoDB" id="572523at2"/>
<dbReference type="InterPro" id="IPR001995">
    <property type="entry name" value="Peptidase_A2_cat"/>
</dbReference>
<keyword evidence="1" id="KW-0378">Hydrolase</keyword>
<dbReference type="InterPro" id="IPR001969">
    <property type="entry name" value="Aspartic_peptidase_AS"/>
</dbReference>
<protein>
    <recommendedName>
        <fullName evidence="2">Peptidase A2 domain-containing protein</fullName>
    </recommendedName>
</protein>
<dbReference type="Gene3D" id="2.40.70.10">
    <property type="entry name" value="Acid Proteases"/>
    <property type="match status" value="1"/>
</dbReference>
<evidence type="ECO:0000313" key="3">
    <source>
        <dbReference type="EMBL" id="CUS04532.2"/>
    </source>
</evidence>
<organism evidence="3 4">
    <name type="scientific">Candidatus Promineifilum breve</name>
    <dbReference type="NCBI Taxonomy" id="1806508"/>
    <lineage>
        <taxon>Bacteria</taxon>
        <taxon>Bacillati</taxon>
        <taxon>Chloroflexota</taxon>
        <taxon>Ardenticatenia</taxon>
        <taxon>Candidatus Promineifilales</taxon>
        <taxon>Candidatus Promineifilaceae</taxon>
        <taxon>Candidatus Promineifilum</taxon>
    </lineage>
</organism>
<reference evidence="3" key="1">
    <citation type="submission" date="2016-01" db="EMBL/GenBank/DDBJ databases">
        <authorList>
            <person name="Mcilroy J.S."/>
            <person name="Karst M S."/>
            <person name="Albertsen M."/>
        </authorList>
    </citation>
    <scope>NUCLEOTIDE SEQUENCE</scope>
    <source>
        <strain evidence="3">Cfx-K</strain>
    </source>
</reference>
<dbReference type="InterPro" id="IPR021109">
    <property type="entry name" value="Peptidase_aspartic_dom_sf"/>
</dbReference>
<name>A0A160T430_9CHLR</name>
<dbReference type="AlphaFoldDB" id="A0A160T430"/>
<sequence length="129" mass="13945">MTAIYTFNYDTSYNPSIPSVDLEIGPALGEMAMELKAVVDSGADASLVPIHYLQQLGARRSRKAWMRGTTGERVLVDLYAVAIRIGPYQQGLLDVVGTTIDDEVIIGRDVLNHLTVTLNGPASVVELLA</sequence>
<dbReference type="SUPFAM" id="SSF50630">
    <property type="entry name" value="Acid proteases"/>
    <property type="match status" value="1"/>
</dbReference>
<dbReference type="KEGG" id="pbf:CFX0092_A2654"/>
<evidence type="ECO:0000259" key="2">
    <source>
        <dbReference type="PROSITE" id="PS50175"/>
    </source>
</evidence>
<dbReference type="PROSITE" id="PS50175">
    <property type="entry name" value="ASP_PROT_RETROV"/>
    <property type="match status" value="1"/>
</dbReference>
<dbReference type="GO" id="GO:0004190">
    <property type="term" value="F:aspartic-type endopeptidase activity"/>
    <property type="evidence" value="ECO:0007669"/>
    <property type="project" value="InterPro"/>
</dbReference>
<feature type="domain" description="Peptidase A2" evidence="2">
    <location>
        <begin position="35"/>
        <end position="110"/>
    </location>
</feature>
<dbReference type="EMBL" id="LN890655">
    <property type="protein sequence ID" value="CUS04532.2"/>
    <property type="molecule type" value="Genomic_DNA"/>
</dbReference>
<dbReference type="Pfam" id="PF00077">
    <property type="entry name" value="RVP"/>
    <property type="match status" value="1"/>
</dbReference>
<dbReference type="GO" id="GO:0006508">
    <property type="term" value="P:proteolysis"/>
    <property type="evidence" value="ECO:0007669"/>
    <property type="project" value="InterPro"/>
</dbReference>